<evidence type="ECO:0000313" key="5">
    <source>
        <dbReference type="Proteomes" id="UP000001197"/>
    </source>
</evidence>
<dbReference type="STRING" id="515849.B2AMD2"/>
<sequence>MKMVGIGNLRRVHPTLTEPRLLFLIMDRSIWACFTLQTTSAVEKMPTCSAPYSHLPRRYRFLILFSIVIASFHVLSWDFWTLFNAMSNRQNRLPPLTLDGTTYEGGGGLIRYAIAYSSLLNRPVTIHSIRANRPGIGGLRPEHTVAIATLAELASAEVTGNLPASRQMTFNPHADSAVSAKHLPLEMDITVEGSASIFLIAMLPYLLFGHIAAHSNGFASRLNNNDGLRLTIRAGTLCVKAPSFPYLQQVLLPTLGLIGIGSENLKLEPEQEQGWHTENKKYPGKMVAWIKPLSKPLPAFILERRGKLQSIRVTAHVPRHAMKRFEEILHSEVADTFKTRTEKFSLAVEVFASDPEDQFHLLISAATEAPKAYLGYEQVFPQSDVFPREIEGDVDKIAVLLVRSCIHGIWAELRRGNAVDEHAEDILVFYQSVASGFSSIIAPDNEVSVPEINLETSAISEWPFQ</sequence>
<keyword evidence="1" id="KW-0472">Membrane</keyword>
<dbReference type="InterPro" id="IPR036553">
    <property type="entry name" value="RPTC_insert"/>
</dbReference>
<dbReference type="VEuPathDB" id="FungiDB:PODANS_5_7590"/>
<dbReference type="HOGENOM" id="CLU_588079_0_0_1"/>
<dbReference type="Gene3D" id="3.30.360.20">
    <property type="entry name" value="RNA 3'-terminal phosphate cyclase, insert domain"/>
    <property type="match status" value="1"/>
</dbReference>
<reference evidence="5" key="3">
    <citation type="journal article" date="2014" name="Genetics">
        <title>Maintaining two mating types: Structure of the mating type locus and its role in heterokaryosis in Podospora anserina.</title>
        <authorList>
            <person name="Grognet P."/>
            <person name="Bidard F."/>
            <person name="Kuchly C."/>
            <person name="Tong L.C.H."/>
            <person name="Coppin E."/>
            <person name="Benkhali J.A."/>
            <person name="Couloux A."/>
            <person name="Wincker P."/>
            <person name="Debuchy R."/>
            <person name="Silar P."/>
        </authorList>
    </citation>
    <scope>GENOME REANNOTATION</scope>
    <source>
        <strain evidence="5">S / ATCC MYA-4624 / DSM 980 / FGSC 10383</strain>
    </source>
</reference>
<reference evidence="3" key="2">
    <citation type="submission" date="2008-07" db="EMBL/GenBank/DDBJ databases">
        <authorList>
            <person name="Genoscope - CEA"/>
        </authorList>
    </citation>
    <scope>NUCLEOTIDE SEQUENCE</scope>
    <source>
        <strain evidence="3">S mat+</strain>
    </source>
</reference>
<evidence type="ECO:0000259" key="2">
    <source>
        <dbReference type="Pfam" id="PF01137"/>
    </source>
</evidence>
<keyword evidence="1" id="KW-0812">Transmembrane</keyword>
<evidence type="ECO:0000313" key="3">
    <source>
        <dbReference type="EMBL" id="CAP65192.1"/>
    </source>
</evidence>
<dbReference type="EMBL" id="CU633870">
    <property type="protein sequence ID" value="CAP65192.1"/>
    <property type="molecule type" value="Genomic_DNA"/>
</dbReference>
<evidence type="ECO:0000313" key="4">
    <source>
        <dbReference type="EMBL" id="CDP29718.1"/>
    </source>
</evidence>
<dbReference type="GO" id="GO:0003963">
    <property type="term" value="F:RNA-3'-phosphate cyclase activity"/>
    <property type="evidence" value="ECO:0007669"/>
    <property type="project" value="TreeGrafter"/>
</dbReference>
<dbReference type="PANTHER" id="PTHR11096">
    <property type="entry name" value="RNA 3' TERMINAL PHOSPHATE CYCLASE"/>
    <property type="match status" value="1"/>
</dbReference>
<feature type="transmembrane region" description="Helical" evidence="1">
    <location>
        <begin position="59"/>
        <end position="83"/>
    </location>
</feature>
<dbReference type="GO" id="GO:0006396">
    <property type="term" value="P:RNA processing"/>
    <property type="evidence" value="ECO:0007669"/>
    <property type="project" value="InterPro"/>
</dbReference>
<dbReference type="GO" id="GO:0005634">
    <property type="term" value="C:nucleus"/>
    <property type="evidence" value="ECO:0007669"/>
    <property type="project" value="TreeGrafter"/>
</dbReference>
<proteinExistence type="predicted"/>
<dbReference type="Proteomes" id="UP000001197">
    <property type="component" value="Chromosome 5"/>
</dbReference>
<dbReference type="PANTHER" id="PTHR11096:SF0">
    <property type="entry name" value="RNA 3'-TERMINAL PHOSPHATE CYCLASE"/>
    <property type="match status" value="1"/>
</dbReference>
<dbReference type="InterPro" id="IPR013792">
    <property type="entry name" value="RNA3'P_cycl/enolpyr_Trfase_a/b"/>
</dbReference>
<feature type="domain" description="RNA 3'-terminal phosphate cyclase" evidence="2">
    <location>
        <begin position="104"/>
        <end position="441"/>
    </location>
</feature>
<reference evidence="4" key="4">
    <citation type="submission" date="2015-04" db="EMBL/GenBank/DDBJ databases">
        <title>Maintaining two mating types: Structure of the mating type locus and its role in heterokaryosis in Podospora anserina.</title>
        <authorList>
            <person name="Grognet P."/>
            <person name="Bidard F."/>
            <person name="Kuchly C."/>
            <person name="Chan Ho Tong L."/>
            <person name="Coppin E."/>
            <person name="Ait Benkhali J."/>
            <person name="Couloux A."/>
            <person name="Wincker P."/>
            <person name="Debuchy R."/>
            <person name="Silar P."/>
        </authorList>
    </citation>
    <scope>NUCLEOTIDE SEQUENCE</scope>
</reference>
<dbReference type="SUPFAM" id="SSF55205">
    <property type="entry name" value="EPT/RTPC-like"/>
    <property type="match status" value="1"/>
</dbReference>
<dbReference type="OrthoDB" id="4563471at2759"/>
<dbReference type="InterPro" id="IPR037136">
    <property type="entry name" value="RNA3'_phos_cyclase_dom_sf"/>
</dbReference>
<gene>
    <name evidence="3" type="ORF">PODANS_5_7590</name>
</gene>
<dbReference type="RefSeq" id="XP_001905284.1">
    <property type="nucleotide sequence ID" value="XM_001905249.1"/>
</dbReference>
<dbReference type="KEGG" id="pan:PODANSg2307"/>
<dbReference type="AlphaFoldDB" id="B2AMD2"/>
<dbReference type="EMBL" id="FO904940">
    <property type="protein sequence ID" value="CDP29718.1"/>
    <property type="molecule type" value="Genomic_DNA"/>
</dbReference>
<dbReference type="Gene3D" id="3.65.10.20">
    <property type="entry name" value="RNA 3'-terminal phosphate cyclase domain"/>
    <property type="match status" value="1"/>
</dbReference>
<reference evidence="3 5" key="1">
    <citation type="journal article" date="2008" name="Genome Biol.">
        <title>The genome sequence of the model ascomycete fungus Podospora anserina.</title>
        <authorList>
            <person name="Espagne E."/>
            <person name="Lespinet O."/>
            <person name="Malagnac F."/>
            <person name="Da Silva C."/>
            <person name="Jaillon O."/>
            <person name="Porcel B.M."/>
            <person name="Couloux A."/>
            <person name="Aury J.-M."/>
            <person name="Segurens B."/>
            <person name="Poulain J."/>
            <person name="Anthouard V."/>
            <person name="Grossetete S."/>
            <person name="Khalili H."/>
            <person name="Coppin E."/>
            <person name="Dequard-Chablat M."/>
            <person name="Picard M."/>
            <person name="Contamine V."/>
            <person name="Arnaise S."/>
            <person name="Bourdais A."/>
            <person name="Berteaux-Lecellier V."/>
            <person name="Gautheret D."/>
            <person name="de Vries R.P."/>
            <person name="Battaglia E."/>
            <person name="Coutinho P.M."/>
            <person name="Danchin E.G.J."/>
            <person name="Henrissat B."/>
            <person name="El Khoury R."/>
            <person name="Sainsard-Chanet A."/>
            <person name="Boivin A."/>
            <person name="Pinan-Lucarre B."/>
            <person name="Sellem C.H."/>
            <person name="Debuchy R."/>
            <person name="Wincker P."/>
            <person name="Weissenbach J."/>
            <person name="Silar P."/>
        </authorList>
    </citation>
    <scope>NUCLEOTIDE SEQUENCE [LARGE SCALE GENOMIC DNA]</scope>
    <source>
        <strain evidence="5">S / ATCC MYA-4624 / DSM 980 / FGSC 10383</strain>
        <strain evidence="3">S mat+</strain>
    </source>
</reference>
<dbReference type="eggNOG" id="KOG3980">
    <property type="taxonomic scope" value="Eukaryota"/>
</dbReference>
<keyword evidence="5" id="KW-1185">Reference proteome</keyword>
<protein>
    <submittedName>
        <fullName evidence="3">Podospora anserina S mat+ genomic DNA chromosome 5, supercontig 8</fullName>
    </submittedName>
</protein>
<name>B2AMD2_PODAN</name>
<organism evidence="3">
    <name type="scientific">Podospora anserina (strain S / ATCC MYA-4624 / DSM 980 / FGSC 10383)</name>
    <name type="common">Pleurage anserina</name>
    <dbReference type="NCBI Taxonomy" id="515849"/>
    <lineage>
        <taxon>Eukaryota</taxon>
        <taxon>Fungi</taxon>
        <taxon>Dikarya</taxon>
        <taxon>Ascomycota</taxon>
        <taxon>Pezizomycotina</taxon>
        <taxon>Sordariomycetes</taxon>
        <taxon>Sordariomycetidae</taxon>
        <taxon>Sordariales</taxon>
        <taxon>Podosporaceae</taxon>
        <taxon>Podospora</taxon>
        <taxon>Podospora anserina</taxon>
    </lineage>
</organism>
<keyword evidence="1" id="KW-1133">Transmembrane helix</keyword>
<accession>B2AMD2</accession>
<dbReference type="GeneID" id="6189456"/>
<evidence type="ECO:0000256" key="1">
    <source>
        <dbReference type="SAM" id="Phobius"/>
    </source>
</evidence>
<dbReference type="Pfam" id="PF01137">
    <property type="entry name" value="RTC"/>
    <property type="match status" value="1"/>
</dbReference>
<dbReference type="InterPro" id="IPR023797">
    <property type="entry name" value="RNA3'_phos_cyclase_dom"/>
</dbReference>
<dbReference type="InterPro" id="IPR000228">
    <property type="entry name" value="RNA3'_term_phos_cyc"/>
</dbReference>